<protein>
    <recommendedName>
        <fullName evidence="4">FXSXX-COOH protein</fullName>
    </recommendedName>
</protein>
<organism evidence="2 3">
    <name type="scientific">Winogradskya consettensis</name>
    <dbReference type="NCBI Taxonomy" id="113560"/>
    <lineage>
        <taxon>Bacteria</taxon>
        <taxon>Bacillati</taxon>
        <taxon>Actinomycetota</taxon>
        <taxon>Actinomycetes</taxon>
        <taxon>Micromonosporales</taxon>
        <taxon>Micromonosporaceae</taxon>
        <taxon>Winogradskya</taxon>
    </lineage>
</organism>
<reference evidence="2" key="1">
    <citation type="submission" date="2021-03" db="EMBL/GenBank/DDBJ databases">
        <title>Whole genome shotgun sequence of Actinoplanes consettensis NBRC 14913.</title>
        <authorList>
            <person name="Komaki H."/>
            <person name="Tamura T."/>
        </authorList>
    </citation>
    <scope>NUCLEOTIDE SEQUENCE</scope>
    <source>
        <strain evidence="2">NBRC 14913</strain>
    </source>
</reference>
<comment type="caution">
    <text evidence="2">The sequence shown here is derived from an EMBL/GenBank/DDBJ whole genome shotgun (WGS) entry which is preliminary data.</text>
</comment>
<dbReference type="NCBIfam" id="TIGR04268">
    <property type="entry name" value="FxSxx-COOH"/>
    <property type="match status" value="1"/>
</dbReference>
<gene>
    <name evidence="2" type="ORF">Aco04nite_26240</name>
</gene>
<evidence type="ECO:0008006" key="4">
    <source>
        <dbReference type="Google" id="ProtNLM"/>
    </source>
</evidence>
<accession>A0A919SFU3</accession>
<dbReference type="Proteomes" id="UP000680865">
    <property type="component" value="Unassembled WGS sequence"/>
</dbReference>
<keyword evidence="3" id="KW-1185">Reference proteome</keyword>
<dbReference type="EMBL" id="BOQP01000011">
    <property type="protein sequence ID" value="GIM71632.1"/>
    <property type="molecule type" value="Genomic_DNA"/>
</dbReference>
<evidence type="ECO:0000256" key="1">
    <source>
        <dbReference type="SAM" id="MobiDB-lite"/>
    </source>
</evidence>
<dbReference type="AlphaFoldDB" id="A0A919SFU3"/>
<proteinExistence type="predicted"/>
<evidence type="ECO:0000313" key="2">
    <source>
        <dbReference type="EMBL" id="GIM71632.1"/>
    </source>
</evidence>
<name>A0A919SFU3_9ACTN</name>
<dbReference type="InterPro" id="IPR026334">
    <property type="entry name" value="FxSxx-COOH"/>
</dbReference>
<evidence type="ECO:0000313" key="3">
    <source>
        <dbReference type="Proteomes" id="UP000680865"/>
    </source>
</evidence>
<sequence>MREVEKQGSATVPASDEDTEEGRAGVDGAVNTTGATPEWRSAMIDVSGLSIGDLTSKVTSVPGGDAADDTDGATNGNALAHCLRRLADDLANPGEPIAGFNSAL</sequence>
<feature type="region of interest" description="Disordered" evidence="1">
    <location>
        <begin position="1"/>
        <end position="36"/>
    </location>
</feature>